<dbReference type="Pfam" id="PF04542">
    <property type="entry name" value="Sigma70_r2"/>
    <property type="match status" value="1"/>
</dbReference>
<dbReference type="InterPro" id="IPR039425">
    <property type="entry name" value="RNA_pol_sigma-70-like"/>
</dbReference>
<feature type="domain" description="RNA polymerase sigma-70 region 2" evidence="5">
    <location>
        <begin position="42"/>
        <end position="97"/>
    </location>
</feature>
<feature type="domain" description="RNA polymerase sigma factor 70 region 4 type 2" evidence="6">
    <location>
        <begin position="127"/>
        <end position="178"/>
    </location>
</feature>
<dbReference type="SUPFAM" id="SSF88659">
    <property type="entry name" value="Sigma3 and sigma4 domains of RNA polymerase sigma factors"/>
    <property type="match status" value="1"/>
</dbReference>
<dbReference type="InterPro" id="IPR013325">
    <property type="entry name" value="RNA_pol_sigma_r2"/>
</dbReference>
<dbReference type="RefSeq" id="WP_183882324.1">
    <property type="nucleotide sequence ID" value="NZ_JACHCD010000001.1"/>
</dbReference>
<keyword evidence="3" id="KW-0731">Sigma factor</keyword>
<gene>
    <name evidence="7" type="ORF">HDE68_002515</name>
</gene>
<evidence type="ECO:0000259" key="5">
    <source>
        <dbReference type="Pfam" id="PF04542"/>
    </source>
</evidence>
<dbReference type="PANTHER" id="PTHR43133:SF46">
    <property type="entry name" value="RNA POLYMERASE SIGMA-70 FACTOR ECF SUBFAMILY"/>
    <property type="match status" value="1"/>
</dbReference>
<dbReference type="Proteomes" id="UP000537204">
    <property type="component" value="Unassembled WGS sequence"/>
</dbReference>
<evidence type="ECO:0000259" key="6">
    <source>
        <dbReference type="Pfam" id="PF08281"/>
    </source>
</evidence>
<dbReference type="Gene3D" id="1.10.1740.10">
    <property type="match status" value="1"/>
</dbReference>
<protein>
    <submittedName>
        <fullName evidence="7">RNA polymerase sigma-70 factor (ECF subfamily)</fullName>
    </submittedName>
</protein>
<evidence type="ECO:0000313" key="8">
    <source>
        <dbReference type="Proteomes" id="UP000537204"/>
    </source>
</evidence>
<dbReference type="InterPro" id="IPR013249">
    <property type="entry name" value="RNA_pol_sigma70_r4_t2"/>
</dbReference>
<comment type="similarity">
    <text evidence="1">Belongs to the sigma-70 factor family. ECF subfamily.</text>
</comment>
<dbReference type="AlphaFoldDB" id="A0A7W8ZM85"/>
<organism evidence="7 8">
    <name type="scientific">Pedobacter cryoconitis</name>
    <dbReference type="NCBI Taxonomy" id="188932"/>
    <lineage>
        <taxon>Bacteria</taxon>
        <taxon>Pseudomonadati</taxon>
        <taxon>Bacteroidota</taxon>
        <taxon>Sphingobacteriia</taxon>
        <taxon>Sphingobacteriales</taxon>
        <taxon>Sphingobacteriaceae</taxon>
        <taxon>Pedobacter</taxon>
    </lineage>
</organism>
<dbReference type="InterPro" id="IPR000792">
    <property type="entry name" value="Tscrpt_reg_LuxR_C"/>
</dbReference>
<accession>A0A7W8ZM85</accession>
<keyword evidence="2" id="KW-0805">Transcription regulation</keyword>
<dbReference type="InterPro" id="IPR014327">
    <property type="entry name" value="RNA_pol_sigma70_bacteroid"/>
</dbReference>
<dbReference type="Gene3D" id="1.10.10.10">
    <property type="entry name" value="Winged helix-like DNA-binding domain superfamily/Winged helix DNA-binding domain"/>
    <property type="match status" value="1"/>
</dbReference>
<dbReference type="InterPro" id="IPR014284">
    <property type="entry name" value="RNA_pol_sigma-70_dom"/>
</dbReference>
<dbReference type="InterPro" id="IPR007627">
    <property type="entry name" value="RNA_pol_sigma70_r2"/>
</dbReference>
<evidence type="ECO:0000256" key="1">
    <source>
        <dbReference type="ARBA" id="ARBA00010641"/>
    </source>
</evidence>
<comment type="caution">
    <text evidence="7">The sequence shown here is derived from an EMBL/GenBank/DDBJ whole genome shotgun (WGS) entry which is preliminary data.</text>
</comment>
<dbReference type="GO" id="GO:0016987">
    <property type="term" value="F:sigma factor activity"/>
    <property type="evidence" value="ECO:0007669"/>
    <property type="project" value="UniProtKB-KW"/>
</dbReference>
<dbReference type="InterPro" id="IPR013324">
    <property type="entry name" value="RNA_pol_sigma_r3/r4-like"/>
</dbReference>
<dbReference type="SUPFAM" id="SSF88946">
    <property type="entry name" value="Sigma2 domain of RNA polymerase sigma factors"/>
    <property type="match status" value="1"/>
</dbReference>
<dbReference type="GO" id="GO:0003677">
    <property type="term" value="F:DNA binding"/>
    <property type="evidence" value="ECO:0007669"/>
    <property type="project" value="InterPro"/>
</dbReference>
<dbReference type="PANTHER" id="PTHR43133">
    <property type="entry name" value="RNA POLYMERASE ECF-TYPE SIGMA FACTO"/>
    <property type="match status" value="1"/>
</dbReference>
<sequence>MKINEATDGIVTGEDLLNLIEDDDKSAFTIFYSNNFQKLVLVSDRYVKNIHAAEEIVQDMFLKIWEDKGLLLYVNSVKAYLYRSVVNASLNYVNRQKNIEKHHLKIAEHLTDDDIEIINEQNELIVLLYNEIELLPEKCQKVFKLSRLEGLKYRDIAVELSISEKTVENHMSNALRLLRMRVIHNIQTEDPKSKAKYFSLLSLFLY</sequence>
<dbReference type="PRINTS" id="PR00038">
    <property type="entry name" value="HTHLUXR"/>
</dbReference>
<dbReference type="EMBL" id="JACHCE010000003">
    <property type="protein sequence ID" value="MBB5636614.1"/>
    <property type="molecule type" value="Genomic_DNA"/>
</dbReference>
<name>A0A7W8ZM85_9SPHI</name>
<proteinExistence type="inferred from homology"/>
<evidence type="ECO:0000256" key="2">
    <source>
        <dbReference type="ARBA" id="ARBA00023015"/>
    </source>
</evidence>
<dbReference type="GO" id="GO:0006352">
    <property type="term" value="P:DNA-templated transcription initiation"/>
    <property type="evidence" value="ECO:0007669"/>
    <property type="project" value="InterPro"/>
</dbReference>
<keyword evidence="4" id="KW-0804">Transcription</keyword>
<dbReference type="InterPro" id="IPR036388">
    <property type="entry name" value="WH-like_DNA-bd_sf"/>
</dbReference>
<evidence type="ECO:0000256" key="3">
    <source>
        <dbReference type="ARBA" id="ARBA00023082"/>
    </source>
</evidence>
<dbReference type="Pfam" id="PF08281">
    <property type="entry name" value="Sigma70_r4_2"/>
    <property type="match status" value="1"/>
</dbReference>
<evidence type="ECO:0000256" key="4">
    <source>
        <dbReference type="ARBA" id="ARBA00023163"/>
    </source>
</evidence>
<evidence type="ECO:0000313" key="7">
    <source>
        <dbReference type="EMBL" id="MBB5636614.1"/>
    </source>
</evidence>
<dbReference type="NCBIfam" id="TIGR02937">
    <property type="entry name" value="sigma70-ECF"/>
    <property type="match status" value="1"/>
</dbReference>
<dbReference type="NCBIfam" id="TIGR02985">
    <property type="entry name" value="Sig70_bacteroi1"/>
    <property type="match status" value="1"/>
</dbReference>
<reference evidence="7 8" key="1">
    <citation type="submission" date="2020-08" db="EMBL/GenBank/DDBJ databases">
        <title>Genomic Encyclopedia of Type Strains, Phase IV (KMG-V): Genome sequencing to study the core and pangenomes of soil and plant-associated prokaryotes.</title>
        <authorList>
            <person name="Whitman W."/>
        </authorList>
    </citation>
    <scope>NUCLEOTIDE SEQUENCE [LARGE SCALE GENOMIC DNA]</scope>
    <source>
        <strain evidence="7 8">S3M1</strain>
    </source>
</reference>